<dbReference type="Pfam" id="PF00111">
    <property type="entry name" value="Fer2"/>
    <property type="match status" value="1"/>
</dbReference>
<dbReference type="Gene3D" id="3.10.20.30">
    <property type="match status" value="1"/>
</dbReference>
<evidence type="ECO:0000259" key="6">
    <source>
        <dbReference type="PROSITE" id="PS51085"/>
    </source>
</evidence>
<accession>A0A1H0SJT6</accession>
<dbReference type="PANTHER" id="PTHR44379">
    <property type="entry name" value="OXIDOREDUCTASE WITH IRON-SULFUR SUBUNIT"/>
    <property type="match status" value="1"/>
</dbReference>
<dbReference type="InterPro" id="IPR036010">
    <property type="entry name" value="2Fe-2S_ferredoxin-like_sf"/>
</dbReference>
<dbReference type="InterPro" id="IPR002888">
    <property type="entry name" value="2Fe-2S-bd"/>
</dbReference>
<dbReference type="InterPro" id="IPR036884">
    <property type="entry name" value="2Fe-2S-bd_dom_sf"/>
</dbReference>
<keyword evidence="5" id="KW-0411">Iron-sulfur</keyword>
<keyword evidence="1" id="KW-0001">2Fe-2S</keyword>
<sequence>MKKELITLTINREQYDVVVEDNELLSNVIHDTIGMTGTKYGCGTGECGACTVLVNGEPVLACITLAKAVQGAEIVTIEGVAPEPGKLDPIQEAFVEQAAIQCGFCTPGMILVAKDLLIRNPKPTEDEIRDAIRGNICRCTGYTSIVKAIQDAADSGLCCRSKP</sequence>
<gene>
    <name evidence="7" type="ORF">SAMN05660330_02712</name>
</gene>
<evidence type="ECO:0000313" key="8">
    <source>
        <dbReference type="Proteomes" id="UP000199073"/>
    </source>
</evidence>
<dbReference type="PROSITE" id="PS51085">
    <property type="entry name" value="2FE2S_FER_2"/>
    <property type="match status" value="1"/>
</dbReference>
<dbReference type="AlphaFoldDB" id="A0A1H0SJT6"/>
<name>A0A1H0SJT6_9BACT</name>
<dbReference type="GO" id="GO:0016491">
    <property type="term" value="F:oxidoreductase activity"/>
    <property type="evidence" value="ECO:0007669"/>
    <property type="project" value="UniProtKB-KW"/>
</dbReference>
<dbReference type="InterPro" id="IPR051452">
    <property type="entry name" value="Diverse_Oxidoreductases"/>
</dbReference>
<dbReference type="Gene3D" id="1.10.150.120">
    <property type="entry name" value="[2Fe-2S]-binding domain"/>
    <property type="match status" value="1"/>
</dbReference>
<dbReference type="Proteomes" id="UP000199073">
    <property type="component" value="Unassembled WGS sequence"/>
</dbReference>
<dbReference type="FunFam" id="1.10.150.120:FF:000003">
    <property type="entry name" value="Carbon monoxide dehydrogenase, small subunit"/>
    <property type="match status" value="1"/>
</dbReference>
<keyword evidence="4" id="KW-0408">Iron</keyword>
<dbReference type="SUPFAM" id="SSF47741">
    <property type="entry name" value="CO dehydrogenase ISP C-domain like"/>
    <property type="match status" value="1"/>
</dbReference>
<dbReference type="GO" id="GO:0051537">
    <property type="term" value="F:2 iron, 2 sulfur cluster binding"/>
    <property type="evidence" value="ECO:0007669"/>
    <property type="project" value="UniProtKB-KW"/>
</dbReference>
<dbReference type="OrthoDB" id="9775084at2"/>
<dbReference type="PROSITE" id="PS00197">
    <property type="entry name" value="2FE2S_FER_1"/>
    <property type="match status" value="1"/>
</dbReference>
<dbReference type="InterPro" id="IPR001041">
    <property type="entry name" value="2Fe-2S_ferredoxin-type"/>
</dbReference>
<feature type="domain" description="2Fe-2S ferredoxin-type" evidence="6">
    <location>
        <begin position="4"/>
        <end position="80"/>
    </location>
</feature>
<proteinExistence type="predicted"/>
<dbReference type="PANTHER" id="PTHR44379:SF5">
    <property type="entry name" value="OXIDOREDUCTASE WITH IRON-SULFUR SUBUNIT"/>
    <property type="match status" value="1"/>
</dbReference>
<evidence type="ECO:0000256" key="2">
    <source>
        <dbReference type="ARBA" id="ARBA00022723"/>
    </source>
</evidence>
<dbReference type="GO" id="GO:0046872">
    <property type="term" value="F:metal ion binding"/>
    <property type="evidence" value="ECO:0007669"/>
    <property type="project" value="UniProtKB-KW"/>
</dbReference>
<dbReference type="STRING" id="91360.SAMN05660330_02712"/>
<evidence type="ECO:0000256" key="3">
    <source>
        <dbReference type="ARBA" id="ARBA00023002"/>
    </source>
</evidence>
<dbReference type="InterPro" id="IPR012675">
    <property type="entry name" value="Beta-grasp_dom_sf"/>
</dbReference>
<evidence type="ECO:0000256" key="4">
    <source>
        <dbReference type="ARBA" id="ARBA00023004"/>
    </source>
</evidence>
<organism evidence="7 8">
    <name type="scientific">Desulforhopalus singaporensis</name>
    <dbReference type="NCBI Taxonomy" id="91360"/>
    <lineage>
        <taxon>Bacteria</taxon>
        <taxon>Pseudomonadati</taxon>
        <taxon>Thermodesulfobacteriota</taxon>
        <taxon>Desulfobulbia</taxon>
        <taxon>Desulfobulbales</taxon>
        <taxon>Desulfocapsaceae</taxon>
        <taxon>Desulforhopalus</taxon>
    </lineage>
</organism>
<evidence type="ECO:0000313" key="7">
    <source>
        <dbReference type="EMBL" id="SDP41970.1"/>
    </source>
</evidence>
<keyword evidence="3" id="KW-0560">Oxidoreductase</keyword>
<evidence type="ECO:0000256" key="5">
    <source>
        <dbReference type="ARBA" id="ARBA00023014"/>
    </source>
</evidence>
<dbReference type="CDD" id="cd00207">
    <property type="entry name" value="fer2"/>
    <property type="match status" value="1"/>
</dbReference>
<evidence type="ECO:0000256" key="1">
    <source>
        <dbReference type="ARBA" id="ARBA00022714"/>
    </source>
</evidence>
<keyword evidence="2" id="KW-0479">Metal-binding</keyword>
<protein>
    <submittedName>
        <fullName evidence="7">Carbon-monoxide dehydrogenase small subunit</fullName>
    </submittedName>
</protein>
<reference evidence="7 8" key="1">
    <citation type="submission" date="2016-10" db="EMBL/GenBank/DDBJ databases">
        <authorList>
            <person name="de Groot N.N."/>
        </authorList>
    </citation>
    <scope>NUCLEOTIDE SEQUENCE [LARGE SCALE GENOMIC DNA]</scope>
    <source>
        <strain evidence="7 8">DSM 12130</strain>
    </source>
</reference>
<dbReference type="RefSeq" id="WP_092223710.1">
    <property type="nucleotide sequence ID" value="NZ_FNJI01000019.1"/>
</dbReference>
<dbReference type="EMBL" id="FNJI01000019">
    <property type="protein sequence ID" value="SDP41970.1"/>
    <property type="molecule type" value="Genomic_DNA"/>
</dbReference>
<keyword evidence="8" id="KW-1185">Reference proteome</keyword>
<dbReference type="SUPFAM" id="SSF54292">
    <property type="entry name" value="2Fe-2S ferredoxin-like"/>
    <property type="match status" value="1"/>
</dbReference>
<dbReference type="Pfam" id="PF01799">
    <property type="entry name" value="Fer2_2"/>
    <property type="match status" value="1"/>
</dbReference>
<dbReference type="InterPro" id="IPR006058">
    <property type="entry name" value="2Fe2S_fd_BS"/>
</dbReference>